<evidence type="ECO:0000313" key="2">
    <source>
        <dbReference type="Proteomes" id="UP000525298"/>
    </source>
</evidence>
<name>A0A7W0C9Y5_9BACT</name>
<dbReference type="EMBL" id="JACDUS010000005">
    <property type="protein sequence ID" value="MBA2881878.1"/>
    <property type="molecule type" value="Genomic_DNA"/>
</dbReference>
<reference evidence="1 2" key="1">
    <citation type="submission" date="2020-07" db="EMBL/GenBank/DDBJ databases">
        <title>Genomic Encyclopedia of Type Strains, Phase IV (KMG-IV): sequencing the most valuable type-strain genomes for metagenomic binning, comparative biology and taxonomic classification.</title>
        <authorList>
            <person name="Goeker M."/>
        </authorList>
    </citation>
    <scope>NUCLEOTIDE SEQUENCE [LARGE SCALE GENOMIC DNA]</scope>
    <source>
        <strain evidence="1 2">DSM 17721</strain>
    </source>
</reference>
<evidence type="ECO:0000313" key="1">
    <source>
        <dbReference type="EMBL" id="MBA2881878.1"/>
    </source>
</evidence>
<proteinExistence type="predicted"/>
<keyword evidence="2" id="KW-1185">Reference proteome</keyword>
<accession>A0A7W0C9Y5</accession>
<organism evidence="1 2">
    <name type="scientific">Desulfosalsimonas propionicica</name>
    <dbReference type="NCBI Taxonomy" id="332175"/>
    <lineage>
        <taxon>Bacteria</taxon>
        <taxon>Pseudomonadati</taxon>
        <taxon>Thermodesulfobacteriota</taxon>
        <taxon>Desulfobacteria</taxon>
        <taxon>Desulfobacterales</taxon>
        <taxon>Desulfosalsimonadaceae</taxon>
        <taxon>Desulfosalsimonas</taxon>
    </lineage>
</organism>
<dbReference type="AlphaFoldDB" id="A0A7W0C9Y5"/>
<dbReference type="RefSeq" id="WP_181551521.1">
    <property type="nucleotide sequence ID" value="NZ_JACDUS010000005.1"/>
</dbReference>
<comment type="caution">
    <text evidence="1">The sequence shown here is derived from an EMBL/GenBank/DDBJ whole genome shotgun (WGS) entry which is preliminary data.</text>
</comment>
<sequence length="293" mass="32661">MNSFLIRGLFYQQLNSPLLSSNSSISDTLAHFSGKVGGQARQLLDLVPDAPPESISGHYLCSTIVNTCFTVGDINVSNFNNSVAEIISHPIPVAFVNAYECASWGYAIRYHLQKHPDTRFVLISVIDANVYNFEFWIYNENWEHSGFGITTLLIERVSENKDRLITGFASGHNPMMAFAIAIRKAAVNYPGNTITLPLFPQRIREMLASVLNKSHILPNDHEQWGHCFGSDPWLSILNNTELDSSGKPLNNSYLACSLALNGYYSILEAVVNPDTILMLDRNWSDQARYGPGD</sequence>
<gene>
    <name evidence="1" type="ORF">HNR65_002209</name>
</gene>
<protein>
    <submittedName>
        <fullName evidence="1">Uncharacterized protein</fullName>
    </submittedName>
</protein>
<dbReference type="Proteomes" id="UP000525298">
    <property type="component" value="Unassembled WGS sequence"/>
</dbReference>